<dbReference type="Proteomes" id="UP000247150">
    <property type="component" value="Unassembled WGS sequence"/>
</dbReference>
<proteinExistence type="predicted"/>
<keyword evidence="1" id="KW-1133">Transmembrane helix</keyword>
<dbReference type="RefSeq" id="WP_110064423.1">
    <property type="nucleotide sequence ID" value="NZ_QGTW01000003.1"/>
</dbReference>
<evidence type="ECO:0000256" key="1">
    <source>
        <dbReference type="SAM" id="Phobius"/>
    </source>
</evidence>
<feature type="transmembrane region" description="Helical" evidence="1">
    <location>
        <begin position="252"/>
        <end position="272"/>
    </location>
</feature>
<dbReference type="EMBL" id="QGTW01000003">
    <property type="protein sequence ID" value="PWW30572.1"/>
    <property type="molecule type" value="Genomic_DNA"/>
</dbReference>
<organism evidence="2 3">
    <name type="scientific">Cytobacillus oceanisediminis</name>
    <dbReference type="NCBI Taxonomy" id="665099"/>
    <lineage>
        <taxon>Bacteria</taxon>
        <taxon>Bacillati</taxon>
        <taxon>Bacillota</taxon>
        <taxon>Bacilli</taxon>
        <taxon>Bacillales</taxon>
        <taxon>Bacillaceae</taxon>
        <taxon>Cytobacillus</taxon>
    </lineage>
</organism>
<dbReference type="OrthoDB" id="9816425at2"/>
<feature type="transmembrane region" description="Helical" evidence="1">
    <location>
        <begin position="82"/>
        <end position="103"/>
    </location>
</feature>
<keyword evidence="1" id="KW-0812">Transmembrane</keyword>
<gene>
    <name evidence="2" type="ORF">DFO73_103466</name>
</gene>
<evidence type="ECO:0000313" key="3">
    <source>
        <dbReference type="Proteomes" id="UP000247150"/>
    </source>
</evidence>
<dbReference type="NCBIfam" id="NF038403">
    <property type="entry name" value="perm_prefix_1"/>
    <property type="match status" value="1"/>
</dbReference>
<keyword evidence="1" id="KW-0472">Membrane</keyword>
<accession>A0A2V3A1G9</accession>
<evidence type="ECO:0000313" key="2">
    <source>
        <dbReference type="EMBL" id="PWW30572.1"/>
    </source>
</evidence>
<dbReference type="InterPro" id="IPR047928">
    <property type="entry name" value="Perm_prefix_1"/>
</dbReference>
<reference evidence="2 3" key="1">
    <citation type="submission" date="2018-05" db="EMBL/GenBank/DDBJ databases">
        <title>Freshwater and sediment microbial communities from various areas in North America, analyzing microbe dynamics in response to fracking.</title>
        <authorList>
            <person name="Lamendella R."/>
        </authorList>
    </citation>
    <scope>NUCLEOTIDE SEQUENCE [LARGE SCALE GENOMIC DNA]</scope>
    <source>
        <strain evidence="2 3">15_TX</strain>
    </source>
</reference>
<feature type="transmembrane region" description="Helical" evidence="1">
    <location>
        <begin position="217"/>
        <end position="240"/>
    </location>
</feature>
<name>A0A2V3A1G9_9BACI</name>
<comment type="caution">
    <text evidence="2">The sequence shown here is derived from an EMBL/GenBank/DDBJ whole genome shotgun (WGS) entry which is preliminary data.</text>
</comment>
<dbReference type="AlphaFoldDB" id="A0A2V3A1G9"/>
<sequence>MKKIEAFVDDVYHSVGGNKEEIQELKAEMKNHLLEAVHELKLEGKSEEEAIEIAIERFGGEKEIRAVVGQLFKAQKMFAKRVLYTALSFFVFTSIVCGVLWAMDEADMNENLSIAEKIIGTEKTVGILEGKEAVSKDAKEKIDALVQSKNQILNLKIYKMSDVEKVSETGTVSYHLDEATPVYRIGKSPSDEKNWMLIDLGYMYDTEWYVQMESIKLFAFVPFVSLIGFAIYAALFTIWATINAYHHKRLNVGWVIAFALLNVVGYLLYVLVGKRKITA</sequence>
<protein>
    <submittedName>
        <fullName evidence="2">Uncharacterized protein</fullName>
    </submittedName>
</protein>